<evidence type="ECO:0000256" key="2">
    <source>
        <dbReference type="SAM" id="MobiDB-lite"/>
    </source>
</evidence>
<proteinExistence type="inferred from homology"/>
<protein>
    <submittedName>
        <fullName evidence="4">Uncharacterized protein</fullName>
    </submittedName>
</protein>
<evidence type="ECO:0000256" key="3">
    <source>
        <dbReference type="SAM" id="SignalP"/>
    </source>
</evidence>
<evidence type="ECO:0000313" key="5">
    <source>
        <dbReference type="Proteomes" id="UP000559256"/>
    </source>
</evidence>
<evidence type="ECO:0000256" key="1">
    <source>
        <dbReference type="ARBA" id="ARBA00006961"/>
    </source>
</evidence>
<feature type="region of interest" description="Disordered" evidence="2">
    <location>
        <begin position="133"/>
        <end position="181"/>
    </location>
</feature>
<name>A0A8H5LIZ3_9AGAR</name>
<dbReference type="Gene3D" id="3.40.50.360">
    <property type="match status" value="1"/>
</dbReference>
<accession>A0A8H5LIZ3</accession>
<dbReference type="PANTHER" id="PTHR30546">
    <property type="entry name" value="FLAVODOXIN-RELATED PROTEIN WRBA-RELATED"/>
    <property type="match status" value="1"/>
</dbReference>
<dbReference type="GO" id="GO:0003955">
    <property type="term" value="F:NAD(P)H dehydrogenase (quinone) activity"/>
    <property type="evidence" value="ECO:0007669"/>
    <property type="project" value="TreeGrafter"/>
</dbReference>
<feature type="signal peptide" evidence="3">
    <location>
        <begin position="1"/>
        <end position="21"/>
    </location>
</feature>
<dbReference type="Proteomes" id="UP000559256">
    <property type="component" value="Unassembled WGS sequence"/>
</dbReference>
<comment type="similarity">
    <text evidence="1">Belongs to the WrbA family.</text>
</comment>
<dbReference type="SUPFAM" id="SSF52218">
    <property type="entry name" value="Flavoproteins"/>
    <property type="match status" value="1"/>
</dbReference>
<sequence length="181" mass="20302">MCSCSVFTYQTFHLLYSTVLAEAITLCSRISKTLPETVLKKMHASPKPNYPLSQWKAFWDASGGIWMSGNLTGKYFGIFVSTLAPGGGQEATVMNSLSTFAHHGTIYVPLGYSMTFTQMTNLEEVRVVQVDPSARKHYGPGQRSMGKSGVMMNLDRTRQKENRQERRGSSQDNWEVKMESQ</sequence>
<dbReference type="PANTHER" id="PTHR30546:SF23">
    <property type="entry name" value="FLAVOPROTEIN-LIKE PROTEIN YCP4-RELATED"/>
    <property type="match status" value="1"/>
</dbReference>
<dbReference type="GO" id="GO:0016020">
    <property type="term" value="C:membrane"/>
    <property type="evidence" value="ECO:0007669"/>
    <property type="project" value="TreeGrafter"/>
</dbReference>
<reference evidence="4 5" key="1">
    <citation type="journal article" date="2020" name="ISME J.">
        <title>Uncovering the hidden diversity of litter-decomposition mechanisms in mushroom-forming fungi.</title>
        <authorList>
            <person name="Floudas D."/>
            <person name="Bentzer J."/>
            <person name="Ahren D."/>
            <person name="Johansson T."/>
            <person name="Persson P."/>
            <person name="Tunlid A."/>
        </authorList>
    </citation>
    <scope>NUCLEOTIDE SEQUENCE [LARGE SCALE GENOMIC DNA]</scope>
    <source>
        <strain evidence="4 5">CBS 291.85</strain>
    </source>
</reference>
<comment type="caution">
    <text evidence="4">The sequence shown here is derived from an EMBL/GenBank/DDBJ whole genome shotgun (WGS) entry which is preliminary data.</text>
</comment>
<organism evidence="4 5">
    <name type="scientific">Tetrapyrgos nigripes</name>
    <dbReference type="NCBI Taxonomy" id="182062"/>
    <lineage>
        <taxon>Eukaryota</taxon>
        <taxon>Fungi</taxon>
        <taxon>Dikarya</taxon>
        <taxon>Basidiomycota</taxon>
        <taxon>Agaricomycotina</taxon>
        <taxon>Agaricomycetes</taxon>
        <taxon>Agaricomycetidae</taxon>
        <taxon>Agaricales</taxon>
        <taxon>Marasmiineae</taxon>
        <taxon>Marasmiaceae</taxon>
        <taxon>Tetrapyrgos</taxon>
    </lineage>
</organism>
<evidence type="ECO:0000313" key="4">
    <source>
        <dbReference type="EMBL" id="KAF5358824.1"/>
    </source>
</evidence>
<dbReference type="AlphaFoldDB" id="A0A8H5LIZ3"/>
<dbReference type="InterPro" id="IPR029039">
    <property type="entry name" value="Flavoprotein-like_sf"/>
</dbReference>
<feature type="compositionally biased region" description="Basic and acidic residues" evidence="2">
    <location>
        <begin position="155"/>
        <end position="181"/>
    </location>
</feature>
<keyword evidence="5" id="KW-1185">Reference proteome</keyword>
<gene>
    <name evidence="4" type="ORF">D9758_008563</name>
</gene>
<keyword evidence="3" id="KW-0732">Signal</keyword>
<dbReference type="EMBL" id="JAACJM010000048">
    <property type="protein sequence ID" value="KAF5358824.1"/>
    <property type="molecule type" value="Genomic_DNA"/>
</dbReference>
<dbReference type="OrthoDB" id="504689at2759"/>
<feature type="chain" id="PRO_5034500764" evidence="3">
    <location>
        <begin position="22"/>
        <end position="181"/>
    </location>
</feature>